<feature type="chain" id="PRO_5029802613" description="MAM domain-containing protein" evidence="2">
    <location>
        <begin position="19"/>
        <end position="869"/>
    </location>
</feature>
<reference evidence="4" key="1">
    <citation type="submission" date="2021-01" db="UniProtKB">
        <authorList>
            <consortium name="EnsemblMetazoa"/>
        </authorList>
    </citation>
    <scope>IDENTIFICATION</scope>
</reference>
<dbReference type="InterPro" id="IPR051560">
    <property type="entry name" value="MAM_domain-containing"/>
</dbReference>
<dbReference type="Pfam" id="PF00629">
    <property type="entry name" value="MAM"/>
    <property type="match status" value="2"/>
</dbReference>
<dbReference type="Proteomes" id="UP000594262">
    <property type="component" value="Unplaced"/>
</dbReference>
<organism evidence="4 5">
    <name type="scientific">Clytia hemisphaerica</name>
    <dbReference type="NCBI Taxonomy" id="252671"/>
    <lineage>
        <taxon>Eukaryota</taxon>
        <taxon>Metazoa</taxon>
        <taxon>Cnidaria</taxon>
        <taxon>Hydrozoa</taxon>
        <taxon>Hydroidolina</taxon>
        <taxon>Leptothecata</taxon>
        <taxon>Obeliida</taxon>
        <taxon>Clytiidae</taxon>
        <taxon>Clytia</taxon>
    </lineage>
</organism>
<dbReference type="SUPFAM" id="SSF49899">
    <property type="entry name" value="Concanavalin A-like lectins/glucanases"/>
    <property type="match status" value="2"/>
</dbReference>
<feature type="signal peptide" evidence="2">
    <location>
        <begin position="1"/>
        <end position="18"/>
    </location>
</feature>
<dbReference type="PANTHER" id="PTHR23282:SF101">
    <property type="entry name" value="MAM DOMAIN-CONTAINING PROTEIN"/>
    <property type="match status" value="1"/>
</dbReference>
<dbReference type="AlphaFoldDB" id="A0A7M5UM35"/>
<evidence type="ECO:0000259" key="3">
    <source>
        <dbReference type="PROSITE" id="PS50060"/>
    </source>
</evidence>
<accession>A0A7M5UM35</accession>
<dbReference type="PROSITE" id="PS50060">
    <property type="entry name" value="MAM_2"/>
    <property type="match status" value="2"/>
</dbReference>
<proteinExistence type="predicted"/>
<evidence type="ECO:0000313" key="4">
    <source>
        <dbReference type="EnsemblMetazoa" id="CLYHEMP001507.1"/>
    </source>
</evidence>
<dbReference type="Gene3D" id="2.60.120.200">
    <property type="match status" value="2"/>
</dbReference>
<dbReference type="SMART" id="SM00137">
    <property type="entry name" value="MAM"/>
    <property type="match status" value="1"/>
</dbReference>
<dbReference type="CDD" id="cd06263">
    <property type="entry name" value="MAM"/>
    <property type="match status" value="1"/>
</dbReference>
<dbReference type="InterPro" id="IPR013320">
    <property type="entry name" value="ConA-like_dom_sf"/>
</dbReference>
<sequence length="869" mass="99268">MKVLVFVAIVSCLAGAKGYVDQYDRRFMRRLAAFDDDVQRIPEYDYQRSPRKTFESDDNGNYAYDILDDQDEGKNEERAYERSVYRRGGYRIENDDTRQQRRYSSIPDQVKDYLMRRRYEDVRTDRRPYYHYSDVESEDGLTSDYYDGIPFEKRNKANYESLFNMRDIERNAAIEDDKPKTEVMVKRAKVDDGGENGPFSCGFETDCTKHFQFVGTKLQWKKSTRIPDRKSSHGASMEVDVKKTNTRKDRASMSYKFNVRHAAQCNEFYYNMFDEEGCDVVRLLVTMQCDGESKPTELFRKSWSQKGGWNRVLMNIKKTPGTICTITWRASQSLSPEGRLNLDDITMYNRACPKPNEVEIPSAASCTLEGNTCEWKETGLKWSYSNKTTPTLYTGPDLYYGKKVGPKYAFLEASGSNFPAVKGVLTSHKLKGDTDNCFRMMAYMYGEDLGTLQVSFKRPNVTDKVVYQRKGDQGKRWFEAFVTIPANTETQIEIKGVTGTGPRSDIAIDDILVEPGNCDEQGEIVGCSYDVAGSNNLCHFTGNPNCGEVEINIPNLGEAKQNRLVQILPYQAKDFEISFDVQPGDKSSGYASLVHLTTGADCCGRGSRHPAIYFHPNTLRVMVCTTEAVGGHRCIIMRRDIPTGQTSHVQYTFKENPSTPGRGVCELFVNGQKIGVLNVYTAEFPNVKIFSGDIQKQPVNNKHIITNFFYKNTAKVESCTKTCTANVIKTKVNKKEVTVAKYNKTQCPVSFENEIEIPLSIRNGRLACMAFDYLIGQNKKGNAECEIKVQYREFVSNRWVAKPVHTFKDKFEFNVWMPFRRDFDVILEENKKYRIGVIHKLTDQCPEISFANMKLLDGPCALPQTHQEH</sequence>
<keyword evidence="5" id="KW-1185">Reference proteome</keyword>
<feature type="domain" description="MAM" evidence="3">
    <location>
        <begin position="199"/>
        <end position="354"/>
    </location>
</feature>
<dbReference type="GO" id="GO:0016020">
    <property type="term" value="C:membrane"/>
    <property type="evidence" value="ECO:0007669"/>
    <property type="project" value="InterPro"/>
</dbReference>
<dbReference type="PANTHER" id="PTHR23282">
    <property type="entry name" value="APICAL ENDOSOMAL GLYCOPROTEIN PRECURSOR"/>
    <property type="match status" value="1"/>
</dbReference>
<keyword evidence="2" id="KW-0732">Signal</keyword>
<feature type="region of interest" description="Disordered" evidence="1">
    <location>
        <begin position="47"/>
        <end position="79"/>
    </location>
</feature>
<evidence type="ECO:0000256" key="1">
    <source>
        <dbReference type="SAM" id="MobiDB-lite"/>
    </source>
</evidence>
<dbReference type="OrthoDB" id="412155at2759"/>
<name>A0A7M5UM35_9CNID</name>
<dbReference type="RefSeq" id="XP_066913394.1">
    <property type="nucleotide sequence ID" value="XM_067057293.1"/>
</dbReference>
<dbReference type="GeneID" id="136800645"/>
<evidence type="ECO:0000256" key="2">
    <source>
        <dbReference type="SAM" id="SignalP"/>
    </source>
</evidence>
<dbReference type="EnsemblMetazoa" id="CLYHEMT001507.1">
    <property type="protein sequence ID" value="CLYHEMP001507.1"/>
    <property type="gene ID" value="CLYHEMG001507"/>
</dbReference>
<feature type="domain" description="MAM" evidence="3">
    <location>
        <begin position="364"/>
        <end position="520"/>
    </location>
</feature>
<evidence type="ECO:0000313" key="5">
    <source>
        <dbReference type="Proteomes" id="UP000594262"/>
    </source>
</evidence>
<protein>
    <recommendedName>
        <fullName evidence="3">MAM domain-containing protein</fullName>
    </recommendedName>
</protein>
<dbReference type="InterPro" id="IPR000998">
    <property type="entry name" value="MAM_dom"/>
</dbReference>